<dbReference type="SUPFAM" id="SSF55961">
    <property type="entry name" value="Bet v1-like"/>
    <property type="match status" value="1"/>
</dbReference>
<keyword evidence="2" id="KW-1185">Reference proteome</keyword>
<comment type="caution">
    <text evidence="1">The sequence shown here is derived from an EMBL/GenBank/DDBJ whole genome shotgun (WGS) entry which is preliminary data.</text>
</comment>
<reference evidence="1 2" key="1">
    <citation type="submission" date="2022-04" db="EMBL/GenBank/DDBJ databases">
        <title>Genome diversity in the genus Frankia.</title>
        <authorList>
            <person name="Carlos-Shanley C."/>
            <person name="Hahn D."/>
        </authorList>
    </citation>
    <scope>NUCLEOTIDE SEQUENCE [LARGE SCALE GENOMIC DNA]</scope>
    <source>
        <strain evidence="1 2">Ag45/Mut15</strain>
    </source>
</reference>
<proteinExistence type="predicted"/>
<dbReference type="EMBL" id="JALKFT010000002">
    <property type="protein sequence ID" value="MCK9874626.1"/>
    <property type="molecule type" value="Genomic_DNA"/>
</dbReference>
<name>A0ABT0JT47_9ACTN</name>
<gene>
    <name evidence="1" type="ORF">MXD59_02310</name>
</gene>
<accession>A0ABT0JT47</accession>
<dbReference type="RefSeq" id="WP_248823258.1">
    <property type="nucleotide sequence ID" value="NZ_JALKFT010000002.1"/>
</dbReference>
<evidence type="ECO:0000313" key="1">
    <source>
        <dbReference type="EMBL" id="MCK9874626.1"/>
    </source>
</evidence>
<dbReference type="InterPro" id="IPR019587">
    <property type="entry name" value="Polyketide_cyclase/dehydratase"/>
</dbReference>
<dbReference type="Gene3D" id="3.30.530.20">
    <property type="match status" value="1"/>
</dbReference>
<dbReference type="Proteomes" id="UP001201873">
    <property type="component" value="Unassembled WGS sequence"/>
</dbReference>
<dbReference type="InterPro" id="IPR023393">
    <property type="entry name" value="START-like_dom_sf"/>
</dbReference>
<organism evidence="1 2">
    <name type="scientific">Frankia umida</name>
    <dbReference type="NCBI Taxonomy" id="573489"/>
    <lineage>
        <taxon>Bacteria</taxon>
        <taxon>Bacillati</taxon>
        <taxon>Actinomycetota</taxon>
        <taxon>Actinomycetes</taxon>
        <taxon>Frankiales</taxon>
        <taxon>Frankiaceae</taxon>
        <taxon>Frankia</taxon>
    </lineage>
</organism>
<protein>
    <submittedName>
        <fullName evidence="1">SRPBCC family protein</fullName>
    </submittedName>
</protein>
<dbReference type="Pfam" id="PF10604">
    <property type="entry name" value="Polyketide_cyc2"/>
    <property type="match status" value="1"/>
</dbReference>
<evidence type="ECO:0000313" key="2">
    <source>
        <dbReference type="Proteomes" id="UP001201873"/>
    </source>
</evidence>
<sequence>MWEYEHSATVEVSAEAVWKLYTNPESWGTWDSGIVGLTLDGPFVPGTTGKLTPKGQDPVTITLVEVVENRSFIDETNLGGIVLRAIHRLEPVDGGRTRITHRIEITGPEADTLGPQIGPAVTAGVPETITTLARLAAA</sequence>